<dbReference type="EMBL" id="LAZR01002680">
    <property type="protein sequence ID" value="KKN26965.1"/>
    <property type="molecule type" value="Genomic_DNA"/>
</dbReference>
<comment type="caution">
    <text evidence="1">The sequence shown here is derived from an EMBL/GenBank/DDBJ whole genome shotgun (WGS) entry which is preliminary data.</text>
</comment>
<evidence type="ECO:0000313" key="1">
    <source>
        <dbReference type="EMBL" id="KKN26965.1"/>
    </source>
</evidence>
<name>A0A0F9P563_9ZZZZ</name>
<protein>
    <submittedName>
        <fullName evidence="1">Uncharacterized protein</fullName>
    </submittedName>
</protein>
<reference evidence="1" key="1">
    <citation type="journal article" date="2015" name="Nature">
        <title>Complex archaea that bridge the gap between prokaryotes and eukaryotes.</title>
        <authorList>
            <person name="Spang A."/>
            <person name="Saw J.H."/>
            <person name="Jorgensen S.L."/>
            <person name="Zaremba-Niedzwiedzka K."/>
            <person name="Martijn J."/>
            <person name="Lind A.E."/>
            <person name="van Eijk R."/>
            <person name="Schleper C."/>
            <person name="Guy L."/>
            <person name="Ettema T.J."/>
        </authorList>
    </citation>
    <scope>NUCLEOTIDE SEQUENCE</scope>
</reference>
<organism evidence="1">
    <name type="scientific">marine sediment metagenome</name>
    <dbReference type="NCBI Taxonomy" id="412755"/>
    <lineage>
        <taxon>unclassified sequences</taxon>
        <taxon>metagenomes</taxon>
        <taxon>ecological metagenomes</taxon>
    </lineage>
</organism>
<proteinExistence type="predicted"/>
<accession>A0A0F9P563</accession>
<dbReference type="AlphaFoldDB" id="A0A0F9P563"/>
<gene>
    <name evidence="1" type="ORF">LCGC14_0869610</name>
</gene>
<sequence length="93" mass="11065">MDEQRIVRIDWVDAIHTNDGWRPLQYYLEKFKTFHSRVHSTVGFLVGETDDYYLVALDIAEATNDVPMLVNQLQLIHKNMVTQIEELQHEHRK</sequence>